<keyword evidence="7" id="KW-0449">Lipoprotein</keyword>
<evidence type="ECO:0000256" key="1">
    <source>
        <dbReference type="ARBA" id="ARBA00004635"/>
    </source>
</evidence>
<dbReference type="InterPro" id="IPR057336">
    <property type="entry name" value="GerAC_N"/>
</dbReference>
<dbReference type="PANTHER" id="PTHR35789:SF1">
    <property type="entry name" value="SPORE GERMINATION PROTEIN B3"/>
    <property type="match status" value="1"/>
</dbReference>
<keyword evidence="3" id="KW-0309">Germination</keyword>
<evidence type="ECO:0000256" key="4">
    <source>
        <dbReference type="ARBA" id="ARBA00022729"/>
    </source>
</evidence>
<evidence type="ECO:0000256" key="3">
    <source>
        <dbReference type="ARBA" id="ARBA00022544"/>
    </source>
</evidence>
<keyword evidence="5" id="KW-0472">Membrane</keyword>
<evidence type="ECO:0000256" key="5">
    <source>
        <dbReference type="ARBA" id="ARBA00023136"/>
    </source>
</evidence>
<keyword evidence="6" id="KW-0564">Palmitate</keyword>
<dbReference type="InterPro" id="IPR008844">
    <property type="entry name" value="Spore_GerAC-like"/>
</dbReference>
<dbReference type="Proteomes" id="UP001165962">
    <property type="component" value="Unassembled WGS sequence"/>
</dbReference>
<comment type="similarity">
    <text evidence="2">Belongs to the GerABKC lipoprotein family.</text>
</comment>
<reference evidence="10" key="1">
    <citation type="submission" date="2020-03" db="EMBL/GenBank/DDBJ databases">
        <title>Draft sequencing of Paenibacilllus sp. S3N08.</title>
        <authorList>
            <person name="Kim D.-U."/>
        </authorList>
    </citation>
    <scope>NUCLEOTIDE SEQUENCE</scope>
    <source>
        <strain evidence="10">S3N08</strain>
    </source>
</reference>
<dbReference type="InterPro" id="IPR038501">
    <property type="entry name" value="Spore_GerAC_C_sf"/>
</dbReference>
<evidence type="ECO:0000256" key="7">
    <source>
        <dbReference type="ARBA" id="ARBA00023288"/>
    </source>
</evidence>
<organism evidence="10 11">
    <name type="scientific">Paenibacillus agricola</name>
    <dbReference type="NCBI Taxonomy" id="2716264"/>
    <lineage>
        <taxon>Bacteria</taxon>
        <taxon>Bacillati</taxon>
        <taxon>Bacillota</taxon>
        <taxon>Bacilli</taxon>
        <taxon>Bacillales</taxon>
        <taxon>Paenibacillaceae</taxon>
        <taxon>Paenibacillus</taxon>
    </lineage>
</organism>
<evidence type="ECO:0000313" key="11">
    <source>
        <dbReference type="Proteomes" id="UP001165962"/>
    </source>
</evidence>
<comment type="subcellular location">
    <subcellularLocation>
        <location evidence="1">Membrane</location>
        <topology evidence="1">Lipid-anchor</topology>
    </subcellularLocation>
</comment>
<dbReference type="RefSeq" id="WP_166154030.1">
    <property type="nucleotide sequence ID" value="NZ_JAAOIW010000013.1"/>
</dbReference>
<name>A0ABX0JCP7_9BACL</name>
<feature type="domain" description="Spore germination protein N-terminal" evidence="9">
    <location>
        <begin position="23"/>
        <end position="195"/>
    </location>
</feature>
<gene>
    <name evidence="10" type="ORF">G9U52_28325</name>
</gene>
<accession>A0ABX0JCP7</accession>
<proteinExistence type="inferred from homology"/>
<evidence type="ECO:0000256" key="6">
    <source>
        <dbReference type="ARBA" id="ARBA00023139"/>
    </source>
</evidence>
<dbReference type="PROSITE" id="PS51257">
    <property type="entry name" value="PROKAR_LIPOPROTEIN"/>
    <property type="match status" value="1"/>
</dbReference>
<evidence type="ECO:0000259" key="9">
    <source>
        <dbReference type="Pfam" id="PF25198"/>
    </source>
</evidence>
<sequence>MRHSKAFGISLCFLIMLQGCRSDYKDIDRRQYIVAIGLDKGKSGEFNLTLRGAIPQGQNPGTSTTPDTFDIFETSASSIGQAFQQVKQQFFLEPDFSHMKVVVFSEELVKQENILKYVDFFIRRRDFQDIAWVAVADKAKDIVVLHQKGERTAGDNLFMKFGEGVDTEFTPVTELHQMYKYSLTPGLTMYCPLLSVENNKIIARESALFDNNKRMKLKLNQAETKYFNLIKIGMRKGFIVLGPEKNFGLGVKHGKVTIHIKEEENNFLCDVHVKIDGVIEDTDLLNYTTSDLQDMVTKKLNKDISRLLLKLQKNQVDPFFLGLNYWSTNSKFTLDDHWLTDEYPNMKFQVHSDVKITRTGTLRWK</sequence>
<dbReference type="EMBL" id="JAAOIW010000013">
    <property type="protein sequence ID" value="NHN33728.1"/>
    <property type="molecule type" value="Genomic_DNA"/>
</dbReference>
<keyword evidence="11" id="KW-1185">Reference proteome</keyword>
<dbReference type="PANTHER" id="PTHR35789">
    <property type="entry name" value="SPORE GERMINATION PROTEIN B3"/>
    <property type="match status" value="1"/>
</dbReference>
<evidence type="ECO:0000313" key="10">
    <source>
        <dbReference type="EMBL" id="NHN33728.1"/>
    </source>
</evidence>
<dbReference type="NCBIfam" id="TIGR02887">
    <property type="entry name" value="spore_ger_x_C"/>
    <property type="match status" value="1"/>
</dbReference>
<evidence type="ECO:0000259" key="8">
    <source>
        <dbReference type="Pfam" id="PF05504"/>
    </source>
</evidence>
<dbReference type="Pfam" id="PF25198">
    <property type="entry name" value="Spore_GerAC_N"/>
    <property type="match status" value="1"/>
</dbReference>
<protein>
    <submittedName>
        <fullName evidence="10">Ger(X)C family spore germination protein</fullName>
    </submittedName>
</protein>
<dbReference type="Pfam" id="PF05504">
    <property type="entry name" value="Spore_GerAC"/>
    <property type="match status" value="1"/>
</dbReference>
<comment type="caution">
    <text evidence="10">The sequence shown here is derived from an EMBL/GenBank/DDBJ whole genome shotgun (WGS) entry which is preliminary data.</text>
</comment>
<keyword evidence="4" id="KW-0732">Signal</keyword>
<dbReference type="InterPro" id="IPR046953">
    <property type="entry name" value="Spore_GerAC-like_C"/>
</dbReference>
<dbReference type="Gene3D" id="3.30.300.210">
    <property type="entry name" value="Nutrient germinant receptor protein C, domain 3"/>
    <property type="match status" value="1"/>
</dbReference>
<feature type="domain" description="Spore germination GerAC-like C-terminal" evidence="8">
    <location>
        <begin position="206"/>
        <end position="360"/>
    </location>
</feature>
<evidence type="ECO:0000256" key="2">
    <source>
        <dbReference type="ARBA" id="ARBA00007886"/>
    </source>
</evidence>